<protein>
    <submittedName>
        <fullName evidence="5">Cyclin-like protein</fullName>
    </submittedName>
</protein>
<evidence type="ECO:0000313" key="6">
    <source>
        <dbReference type="Proteomes" id="UP000092555"/>
    </source>
</evidence>
<dbReference type="Gene3D" id="1.10.472.10">
    <property type="entry name" value="Cyclin-like"/>
    <property type="match status" value="2"/>
</dbReference>
<dbReference type="STRING" id="869754.A0A1A0HGE5"/>
<dbReference type="Proteomes" id="UP000092555">
    <property type="component" value="Unassembled WGS sequence"/>
</dbReference>
<dbReference type="OrthoDB" id="340962at2759"/>
<evidence type="ECO:0000256" key="2">
    <source>
        <dbReference type="RuleBase" id="RU000383"/>
    </source>
</evidence>
<dbReference type="SMART" id="SM00385">
    <property type="entry name" value="CYCLIN"/>
    <property type="match status" value="1"/>
</dbReference>
<dbReference type="CDD" id="cd20524">
    <property type="entry name" value="CYCLIN_CCNH_rpt1"/>
    <property type="match status" value="1"/>
</dbReference>
<dbReference type="InterPro" id="IPR013763">
    <property type="entry name" value="Cyclin-like_dom"/>
</dbReference>
<feature type="region of interest" description="Disordered" evidence="3">
    <location>
        <begin position="1"/>
        <end position="98"/>
    </location>
</feature>
<dbReference type="GO" id="GO:0016538">
    <property type="term" value="F:cyclin-dependent protein serine/threonine kinase regulator activity"/>
    <property type="evidence" value="ECO:0007669"/>
    <property type="project" value="InterPro"/>
</dbReference>
<dbReference type="RefSeq" id="XP_018713433.1">
    <property type="nucleotide sequence ID" value="XM_018855421.1"/>
</dbReference>
<dbReference type="GeneID" id="30028397"/>
<dbReference type="InterPro" id="IPR006671">
    <property type="entry name" value="Cyclin_N"/>
</dbReference>
<keyword evidence="1 2" id="KW-0195">Cyclin</keyword>
<feature type="compositionally biased region" description="Basic and acidic residues" evidence="3">
    <location>
        <begin position="86"/>
        <end position="98"/>
    </location>
</feature>
<comment type="caution">
    <text evidence="5">The sequence shown here is derived from an EMBL/GenBank/DDBJ whole genome shotgun (WGS) entry which is preliminary data.</text>
</comment>
<evidence type="ECO:0000256" key="1">
    <source>
        <dbReference type="ARBA" id="ARBA00023127"/>
    </source>
</evidence>
<reference evidence="5 6" key="1">
    <citation type="submission" date="2016-05" db="EMBL/GenBank/DDBJ databases">
        <title>Comparative genomics of biotechnologically important yeasts.</title>
        <authorList>
            <consortium name="DOE Joint Genome Institute"/>
            <person name="Riley R."/>
            <person name="Haridas S."/>
            <person name="Wolfe K.H."/>
            <person name="Lopes M.R."/>
            <person name="Hittinger C.T."/>
            <person name="Goker M."/>
            <person name="Salamov A."/>
            <person name="Wisecaver J."/>
            <person name="Long T.M."/>
            <person name="Aerts A.L."/>
            <person name="Barry K."/>
            <person name="Choi C."/>
            <person name="Clum A."/>
            <person name="Coughlan A.Y."/>
            <person name="Deshpande S."/>
            <person name="Douglass A.P."/>
            <person name="Hanson S.J."/>
            <person name="Klenk H.-P."/>
            <person name="LaButti K."/>
            <person name="Lapidus A."/>
            <person name="Lindquist E."/>
            <person name="Lipzen A."/>
            <person name="Meier-kolthoff J.P."/>
            <person name="Ohm R.A."/>
            <person name="Otillar R.P."/>
            <person name="Pangilinan J."/>
            <person name="Peng Y."/>
            <person name="Rokas A."/>
            <person name="Rosa C.A."/>
            <person name="Scheuner C."/>
            <person name="Sibirny A.A."/>
            <person name="Slot J.C."/>
            <person name="Stielow J.B."/>
            <person name="Sun H."/>
            <person name="Kurtzman C.P."/>
            <person name="Blackwell M."/>
            <person name="Grigoriev I.V."/>
            <person name="Jeffries T.W."/>
        </authorList>
    </citation>
    <scope>NUCLEOTIDE SEQUENCE [LARGE SCALE GENOMIC DNA]</scope>
    <source>
        <strain evidence="5 6">NRRL YB-4993</strain>
    </source>
</reference>
<keyword evidence="6" id="KW-1185">Reference proteome</keyword>
<sequence>MQAPETLLSSGGSMSKNNPEQINSAAAHEPINGATSSPGPQPVAPTIDCADAGSTQNTVSPDFPVQSGNIIEKLSSGSISPAETGPKPEKKSVSGDDLYRRSSQYQTWSFTSEELYLIKKQTNEKGRATALQLFESSRSSLEAEKPEVFAAHGDKLTSEILELISFDEEQKYLHYFGQQIVQICAHFKMPTQVKATAISFFRRFYLVNSVMEYRPRNVLYTAVFLAAKLENYFISIETFCSRIPKTKPEDILGLEFIILQALKFTLLVHHAFRPVYGFFLDFQLLLLHPAPVMYDVNVDTIGQLYDKAKKWLNDHALLSDVSFLFTPPQIALAALYDSDKRITDRYLRLKFLHEPPEGKEVGQSSVPPHVKEHFDLILKTIKRCIKIAKEETTTSKEESTKIDEKCFFALNPLKLLKRRIKALPEQP</sequence>
<evidence type="ECO:0000313" key="5">
    <source>
        <dbReference type="EMBL" id="OBA22952.1"/>
    </source>
</evidence>
<feature type="domain" description="Cyclin-like" evidence="4">
    <location>
        <begin position="178"/>
        <end position="260"/>
    </location>
</feature>
<organism evidence="5 6">
    <name type="scientific">Metschnikowia bicuspidata var. bicuspidata NRRL YB-4993</name>
    <dbReference type="NCBI Taxonomy" id="869754"/>
    <lineage>
        <taxon>Eukaryota</taxon>
        <taxon>Fungi</taxon>
        <taxon>Dikarya</taxon>
        <taxon>Ascomycota</taxon>
        <taxon>Saccharomycotina</taxon>
        <taxon>Pichiomycetes</taxon>
        <taxon>Metschnikowiaceae</taxon>
        <taxon>Metschnikowia</taxon>
    </lineage>
</organism>
<dbReference type="GO" id="GO:0006357">
    <property type="term" value="P:regulation of transcription by RNA polymerase II"/>
    <property type="evidence" value="ECO:0007669"/>
    <property type="project" value="InterPro"/>
</dbReference>
<evidence type="ECO:0000256" key="3">
    <source>
        <dbReference type="SAM" id="MobiDB-lite"/>
    </source>
</evidence>
<feature type="compositionally biased region" description="Polar residues" evidence="3">
    <location>
        <begin position="7"/>
        <end position="24"/>
    </location>
</feature>
<comment type="similarity">
    <text evidence="2">Belongs to the cyclin family.</text>
</comment>
<dbReference type="PANTHER" id="PTHR10026">
    <property type="entry name" value="CYCLIN"/>
    <property type="match status" value="1"/>
</dbReference>
<gene>
    <name evidence="5" type="ORF">METBIDRAFT_29511</name>
</gene>
<evidence type="ECO:0000259" key="4">
    <source>
        <dbReference type="SMART" id="SM00385"/>
    </source>
</evidence>
<accession>A0A1A0HGE5</accession>
<name>A0A1A0HGE5_9ASCO</name>
<dbReference type="Pfam" id="PF00134">
    <property type="entry name" value="Cyclin_N"/>
    <property type="match status" value="1"/>
</dbReference>
<dbReference type="CDD" id="cd20525">
    <property type="entry name" value="CYCLIN_CCNH_rpt2"/>
    <property type="match status" value="1"/>
</dbReference>
<dbReference type="EMBL" id="LXTC01000001">
    <property type="protein sequence ID" value="OBA22952.1"/>
    <property type="molecule type" value="Genomic_DNA"/>
</dbReference>
<proteinExistence type="inferred from homology"/>
<dbReference type="Pfam" id="PF16899">
    <property type="entry name" value="Cyclin_C_2"/>
    <property type="match status" value="1"/>
</dbReference>
<dbReference type="InterPro" id="IPR036915">
    <property type="entry name" value="Cyclin-like_sf"/>
</dbReference>
<dbReference type="SUPFAM" id="SSF47954">
    <property type="entry name" value="Cyclin-like"/>
    <property type="match status" value="2"/>
</dbReference>
<dbReference type="InterPro" id="IPR031658">
    <property type="entry name" value="Cyclin_C_2"/>
</dbReference>
<dbReference type="InterPro" id="IPR043198">
    <property type="entry name" value="Cyclin/Ssn8"/>
</dbReference>
<dbReference type="AlphaFoldDB" id="A0A1A0HGE5"/>